<feature type="domain" description="RanBD1" evidence="4">
    <location>
        <begin position="289"/>
        <end position="427"/>
    </location>
</feature>
<proteinExistence type="predicted"/>
<dbReference type="GO" id="GO:0005634">
    <property type="term" value="C:nucleus"/>
    <property type="evidence" value="ECO:0007669"/>
    <property type="project" value="UniProtKB-SubCell"/>
</dbReference>
<evidence type="ECO:0000313" key="6">
    <source>
        <dbReference type="Proteomes" id="UP001372834"/>
    </source>
</evidence>
<dbReference type="PANTHER" id="PTHR23138">
    <property type="entry name" value="RAN BINDING PROTEIN"/>
    <property type="match status" value="1"/>
</dbReference>
<protein>
    <recommendedName>
        <fullName evidence="4">RanBD1 domain-containing protein</fullName>
    </recommendedName>
</protein>
<evidence type="ECO:0000313" key="5">
    <source>
        <dbReference type="EMBL" id="KAK6645556.1"/>
    </source>
</evidence>
<comment type="subcellular location">
    <subcellularLocation>
        <location evidence="1">Nucleus</location>
    </subcellularLocation>
</comment>
<feature type="compositionally biased region" description="Polar residues" evidence="3">
    <location>
        <begin position="220"/>
        <end position="235"/>
    </location>
</feature>
<dbReference type="Pfam" id="PF00638">
    <property type="entry name" value="Ran_BP1"/>
    <property type="match status" value="1"/>
</dbReference>
<feature type="compositionally biased region" description="Low complexity" evidence="3">
    <location>
        <begin position="154"/>
        <end position="163"/>
    </location>
</feature>
<dbReference type="SUPFAM" id="SSF50729">
    <property type="entry name" value="PH domain-like"/>
    <property type="match status" value="1"/>
</dbReference>
<accession>A0AAN8SJK8</accession>
<gene>
    <name evidence="5" type="ORF">RUM43_001833</name>
</gene>
<dbReference type="EMBL" id="JAWJWE010000001">
    <property type="protein sequence ID" value="KAK6645556.1"/>
    <property type="molecule type" value="Genomic_DNA"/>
</dbReference>
<feature type="compositionally biased region" description="Polar residues" evidence="3">
    <location>
        <begin position="187"/>
        <end position="196"/>
    </location>
</feature>
<keyword evidence="2" id="KW-0539">Nucleus</keyword>
<feature type="compositionally biased region" description="Basic and acidic residues" evidence="3">
    <location>
        <begin position="165"/>
        <end position="179"/>
    </location>
</feature>
<organism evidence="5 6">
    <name type="scientific">Polyplax serrata</name>
    <name type="common">Common mouse louse</name>
    <dbReference type="NCBI Taxonomy" id="468196"/>
    <lineage>
        <taxon>Eukaryota</taxon>
        <taxon>Metazoa</taxon>
        <taxon>Ecdysozoa</taxon>
        <taxon>Arthropoda</taxon>
        <taxon>Hexapoda</taxon>
        <taxon>Insecta</taxon>
        <taxon>Pterygota</taxon>
        <taxon>Neoptera</taxon>
        <taxon>Paraneoptera</taxon>
        <taxon>Psocodea</taxon>
        <taxon>Troctomorpha</taxon>
        <taxon>Phthiraptera</taxon>
        <taxon>Anoplura</taxon>
        <taxon>Polyplacidae</taxon>
        <taxon>Polyplax</taxon>
    </lineage>
</organism>
<feature type="compositionally biased region" description="Low complexity" evidence="3">
    <location>
        <begin position="7"/>
        <end position="19"/>
    </location>
</feature>
<dbReference type="InterPro" id="IPR000156">
    <property type="entry name" value="Ran_bind_dom"/>
</dbReference>
<feature type="compositionally biased region" description="Low complexity" evidence="3">
    <location>
        <begin position="29"/>
        <end position="38"/>
    </location>
</feature>
<dbReference type="SMART" id="SM00160">
    <property type="entry name" value="RanBD"/>
    <property type="match status" value="1"/>
</dbReference>
<dbReference type="AlphaFoldDB" id="A0AAN8SJK8"/>
<feature type="region of interest" description="Disordered" evidence="3">
    <location>
        <begin position="154"/>
        <end position="196"/>
    </location>
</feature>
<dbReference type="GO" id="GO:0006611">
    <property type="term" value="P:protein export from nucleus"/>
    <property type="evidence" value="ECO:0007669"/>
    <property type="project" value="TreeGrafter"/>
</dbReference>
<sequence>MAEQNCSSPSTPLIITPTTDQPKSDENDSNSLLSSYDSTKNAIDSSSSGDEKASCNDQTPKSNAKSLFSDPIVTSSSDKTSRINDGTENSASGKSSSFLRPSILSSGFSSFSSNTESGKTGAQFSLQCPKLSFSATKFGNGSFSNMFASSVCSESSETPSSISEEGDKTNDKKGDEKPSKSMLGMFPSNTSSNSQVSATTVMTVPNFVFGQNLHERVTDSTKPTNSNNATSAEVKSNGASEMLFTSVLSSKEVKQNLNSDSFCGSKETSSLIEDAARCQEARANKRKYEEVLVTTGEEDEENILQINVKLFAFDNGVWVERGRGILRLNDQKGDQHTSSRIVIRTLGNLRVVLNTKIWSKMSLNRASEKSARITAMDPNGQVKIFLIQTSLKDMSSLYSLLEERIKSCKDNDTLNNVSPEKKIALEKNEE</sequence>
<feature type="compositionally biased region" description="Polar residues" evidence="3">
    <location>
        <begin position="55"/>
        <end position="94"/>
    </location>
</feature>
<dbReference type="PROSITE" id="PS50196">
    <property type="entry name" value="RANBD1"/>
    <property type="match status" value="1"/>
</dbReference>
<feature type="compositionally biased region" description="Polar residues" evidence="3">
    <location>
        <begin position="39"/>
        <end position="48"/>
    </location>
</feature>
<dbReference type="Gene3D" id="2.30.29.30">
    <property type="entry name" value="Pleckstrin-homology domain (PH domain)/Phosphotyrosine-binding domain (PTB)"/>
    <property type="match status" value="1"/>
</dbReference>
<dbReference type="CDD" id="cd13180">
    <property type="entry name" value="RanBD_RanBP3"/>
    <property type="match status" value="1"/>
</dbReference>
<reference evidence="5 6" key="1">
    <citation type="submission" date="2023-10" db="EMBL/GenBank/DDBJ databases">
        <title>Genomes of two closely related lineages of the louse Polyplax serrata with different host specificities.</title>
        <authorList>
            <person name="Martinu J."/>
            <person name="Tarabai H."/>
            <person name="Stefka J."/>
            <person name="Hypsa V."/>
        </authorList>
    </citation>
    <scope>NUCLEOTIDE SEQUENCE [LARGE SCALE GENOMIC DNA]</scope>
    <source>
        <strain evidence="5">HR10_N</strain>
    </source>
</reference>
<dbReference type="InterPro" id="IPR011993">
    <property type="entry name" value="PH-like_dom_sf"/>
</dbReference>
<evidence type="ECO:0000256" key="2">
    <source>
        <dbReference type="ARBA" id="ARBA00023242"/>
    </source>
</evidence>
<dbReference type="PANTHER" id="PTHR23138:SF142">
    <property type="entry name" value="RAN-BINDING PROTEIN 3B-RELATED"/>
    <property type="match status" value="1"/>
</dbReference>
<dbReference type="Proteomes" id="UP001372834">
    <property type="component" value="Unassembled WGS sequence"/>
</dbReference>
<feature type="region of interest" description="Disordered" evidence="3">
    <location>
        <begin position="216"/>
        <end position="235"/>
    </location>
</feature>
<feature type="region of interest" description="Disordered" evidence="3">
    <location>
        <begin position="1"/>
        <end position="98"/>
    </location>
</feature>
<evidence type="ECO:0000259" key="4">
    <source>
        <dbReference type="PROSITE" id="PS50196"/>
    </source>
</evidence>
<dbReference type="InterPro" id="IPR045255">
    <property type="entry name" value="RanBP1-like"/>
</dbReference>
<name>A0AAN8SJK8_POLSC</name>
<evidence type="ECO:0000256" key="3">
    <source>
        <dbReference type="SAM" id="MobiDB-lite"/>
    </source>
</evidence>
<evidence type="ECO:0000256" key="1">
    <source>
        <dbReference type="ARBA" id="ARBA00004123"/>
    </source>
</evidence>
<comment type="caution">
    <text evidence="5">The sequence shown here is derived from an EMBL/GenBank/DDBJ whole genome shotgun (WGS) entry which is preliminary data.</text>
</comment>